<proteinExistence type="predicted"/>
<evidence type="ECO:0000313" key="1">
    <source>
        <dbReference type="EMBL" id="KMT21601.1"/>
    </source>
</evidence>
<organism evidence="1 2">
    <name type="scientific">Clostridium cylindrosporum DSM 605</name>
    <dbReference type="NCBI Taxonomy" id="1121307"/>
    <lineage>
        <taxon>Bacteria</taxon>
        <taxon>Bacillati</taxon>
        <taxon>Bacillota</taxon>
        <taxon>Clostridia</taxon>
        <taxon>Eubacteriales</taxon>
        <taxon>Clostridiaceae</taxon>
        <taxon>Clostridium</taxon>
    </lineage>
</organism>
<gene>
    <name evidence="1" type="ORF">CLCY_2c03630</name>
</gene>
<dbReference type="STRING" id="1121307.CLCY_2c03630"/>
<dbReference type="RefSeq" id="WP_048571024.1">
    <property type="nucleotide sequence ID" value="NZ_LFVU01000027.1"/>
</dbReference>
<dbReference type="OrthoDB" id="9795386at2"/>
<sequence length="207" mass="23296">MAEFAGFFNSVNGDRKYKSEDFAKYFKSFITNGVSSAKDSLKVFKKNNTQIEIASGSAVINGYLYLNDSTLIKGISTGITRIDRIVLRLDLVNRTLEIHVKQGSETIAPTLERNNSIYELSLAKVNITGLDFTIIDERSDVNVCGFMGFTGIVDIQEMWNLFNKNISDKNTVWDQWFNSLQGKSIRGIYIQNTQPVAVIGDIWINTI</sequence>
<dbReference type="PATRIC" id="fig|1121307.3.peg.1221"/>
<dbReference type="AlphaFoldDB" id="A0A0J8G1G6"/>
<name>A0A0J8G1G6_CLOCY</name>
<keyword evidence="2" id="KW-1185">Reference proteome</keyword>
<evidence type="ECO:0000313" key="2">
    <source>
        <dbReference type="Proteomes" id="UP000036756"/>
    </source>
</evidence>
<protein>
    <submittedName>
        <fullName evidence="1">Phage-like protein</fullName>
    </submittedName>
</protein>
<dbReference type="EMBL" id="LFVU01000027">
    <property type="protein sequence ID" value="KMT21601.1"/>
    <property type="molecule type" value="Genomic_DNA"/>
</dbReference>
<dbReference type="Proteomes" id="UP000036756">
    <property type="component" value="Unassembled WGS sequence"/>
</dbReference>
<accession>A0A0J8G1G6</accession>
<comment type="caution">
    <text evidence="1">The sequence shown here is derived from an EMBL/GenBank/DDBJ whole genome shotgun (WGS) entry which is preliminary data.</text>
</comment>
<reference evidence="1 2" key="1">
    <citation type="submission" date="2015-06" db="EMBL/GenBank/DDBJ databases">
        <title>Draft genome sequence of the purine-degrading Clostridium cylindrosporum HC-1 (DSM 605).</title>
        <authorList>
            <person name="Poehlein A."/>
            <person name="Schiel-Bengelsdorf B."/>
            <person name="Bengelsdorf F."/>
            <person name="Daniel R."/>
            <person name="Duerre P."/>
        </authorList>
    </citation>
    <scope>NUCLEOTIDE SEQUENCE [LARGE SCALE GENOMIC DNA]</scope>
    <source>
        <strain evidence="1 2">DSM 605</strain>
    </source>
</reference>